<organism evidence="2">
    <name type="scientific">marine metagenome</name>
    <dbReference type="NCBI Taxonomy" id="408172"/>
    <lineage>
        <taxon>unclassified sequences</taxon>
        <taxon>metagenomes</taxon>
        <taxon>ecological metagenomes</taxon>
    </lineage>
</organism>
<keyword evidence="1" id="KW-0472">Membrane</keyword>
<reference evidence="2" key="1">
    <citation type="submission" date="2018-05" db="EMBL/GenBank/DDBJ databases">
        <authorList>
            <person name="Lanie J.A."/>
            <person name="Ng W.-L."/>
            <person name="Kazmierczak K.M."/>
            <person name="Andrzejewski T.M."/>
            <person name="Davidsen T.M."/>
            <person name="Wayne K.J."/>
            <person name="Tettelin H."/>
            <person name="Glass J.I."/>
            <person name="Rusch D."/>
            <person name="Podicherti R."/>
            <person name="Tsui H.-C.T."/>
            <person name="Winkler M.E."/>
        </authorList>
    </citation>
    <scope>NUCLEOTIDE SEQUENCE</scope>
</reference>
<name>A0A382TH47_9ZZZZ</name>
<sequence>MYGTWWFVLIMLGVAFTCLAWRWAVNNSPDEDEDKE</sequence>
<feature type="transmembrane region" description="Helical" evidence="1">
    <location>
        <begin position="6"/>
        <end position="25"/>
    </location>
</feature>
<keyword evidence="1" id="KW-0812">Transmembrane</keyword>
<gene>
    <name evidence="2" type="ORF">METZ01_LOCUS373605</name>
</gene>
<dbReference type="EMBL" id="UINC01136159">
    <property type="protein sequence ID" value="SVD20751.1"/>
    <property type="molecule type" value="Genomic_DNA"/>
</dbReference>
<proteinExistence type="predicted"/>
<dbReference type="AlphaFoldDB" id="A0A382TH47"/>
<protein>
    <submittedName>
        <fullName evidence="2">Uncharacterized protein</fullName>
    </submittedName>
</protein>
<evidence type="ECO:0000256" key="1">
    <source>
        <dbReference type="SAM" id="Phobius"/>
    </source>
</evidence>
<accession>A0A382TH47</accession>
<evidence type="ECO:0000313" key="2">
    <source>
        <dbReference type="EMBL" id="SVD20751.1"/>
    </source>
</evidence>
<keyword evidence="1" id="KW-1133">Transmembrane helix</keyword>